<evidence type="ECO:0000256" key="7">
    <source>
        <dbReference type="ARBA" id="ARBA00022927"/>
    </source>
</evidence>
<keyword evidence="7" id="KW-0653">Protein transport</keyword>
<dbReference type="GO" id="GO:0000973">
    <property type="term" value="P:post-transcriptional tethering of RNA polymerase II gene DNA at nuclear periphery"/>
    <property type="evidence" value="ECO:0007669"/>
    <property type="project" value="TreeGrafter"/>
</dbReference>
<organism evidence="11 12">
    <name type="scientific">Rotaria magnacalcarata</name>
    <dbReference type="NCBI Taxonomy" id="392030"/>
    <lineage>
        <taxon>Eukaryota</taxon>
        <taxon>Metazoa</taxon>
        <taxon>Spiralia</taxon>
        <taxon>Gnathifera</taxon>
        <taxon>Rotifera</taxon>
        <taxon>Eurotatoria</taxon>
        <taxon>Bdelloidea</taxon>
        <taxon>Philodinida</taxon>
        <taxon>Philodinidae</taxon>
        <taxon>Rotaria</taxon>
    </lineage>
</organism>
<reference evidence="11" key="1">
    <citation type="submission" date="2021-02" db="EMBL/GenBank/DDBJ databases">
        <authorList>
            <person name="Nowell W R."/>
        </authorList>
    </citation>
    <scope>NUCLEOTIDE SEQUENCE</scope>
</reference>
<dbReference type="GO" id="GO:0044614">
    <property type="term" value="C:nuclear pore cytoplasmic filaments"/>
    <property type="evidence" value="ECO:0007669"/>
    <property type="project" value="TreeGrafter"/>
</dbReference>
<keyword evidence="6" id="KW-0509">mRNA transport</keyword>
<dbReference type="GO" id="GO:0051028">
    <property type="term" value="P:mRNA transport"/>
    <property type="evidence" value="ECO:0007669"/>
    <property type="project" value="UniProtKB-KW"/>
</dbReference>
<dbReference type="AlphaFoldDB" id="A0A8S3G5J9"/>
<comment type="subcellular location">
    <subcellularLocation>
        <location evidence="2">Nucleus membrane</location>
        <topology evidence="2">Peripheral membrane protein</topology>
        <orientation evidence="2">Nucleoplasmic side</orientation>
    </subcellularLocation>
    <subcellularLocation>
        <location evidence="1">Nucleus</location>
        <location evidence="1">Nuclear pore complex</location>
    </subcellularLocation>
</comment>
<dbReference type="GO" id="GO:0034398">
    <property type="term" value="P:telomere tethering at nuclear periphery"/>
    <property type="evidence" value="ECO:0007669"/>
    <property type="project" value="TreeGrafter"/>
</dbReference>
<evidence type="ECO:0000256" key="9">
    <source>
        <dbReference type="ARBA" id="ARBA00023132"/>
    </source>
</evidence>
<keyword evidence="10" id="KW-0539">Nucleus</keyword>
<dbReference type="Gene3D" id="1.10.10.2360">
    <property type="match status" value="1"/>
</dbReference>
<comment type="similarity">
    <text evidence="3">Belongs to the nucleoporin GLFG family.</text>
</comment>
<evidence type="ECO:0000313" key="11">
    <source>
        <dbReference type="EMBL" id="CAF5153734.1"/>
    </source>
</evidence>
<protein>
    <recommendedName>
        <fullName evidence="4">Nuclear pore complex protein Nup98-Nup96</fullName>
    </recommendedName>
</protein>
<evidence type="ECO:0000256" key="5">
    <source>
        <dbReference type="ARBA" id="ARBA00022448"/>
    </source>
</evidence>
<dbReference type="Pfam" id="PF21240">
    <property type="entry name" value="Nup98_GLEBS"/>
    <property type="match status" value="1"/>
</dbReference>
<evidence type="ECO:0000256" key="2">
    <source>
        <dbReference type="ARBA" id="ARBA00004620"/>
    </source>
</evidence>
<evidence type="ECO:0000256" key="6">
    <source>
        <dbReference type="ARBA" id="ARBA00022816"/>
    </source>
</evidence>
<evidence type="ECO:0000256" key="8">
    <source>
        <dbReference type="ARBA" id="ARBA00023010"/>
    </source>
</evidence>
<dbReference type="EMBL" id="CAJOBI010285110">
    <property type="protein sequence ID" value="CAF5153734.1"/>
    <property type="molecule type" value="Genomic_DNA"/>
</dbReference>
<evidence type="ECO:0000256" key="4">
    <source>
        <dbReference type="ARBA" id="ARBA00013472"/>
    </source>
</evidence>
<name>A0A8S3G5J9_9BILA</name>
<dbReference type="FunFam" id="1.10.10.2360:FF:000001">
    <property type="entry name" value="Nuclear pore complex protein Nup98-Nup96"/>
    <property type="match status" value="1"/>
</dbReference>
<evidence type="ECO:0000256" key="3">
    <source>
        <dbReference type="ARBA" id="ARBA00008926"/>
    </source>
</evidence>
<sequence length="364" mass="38218">FNVVFFSGGASPANTTLQPGSTGTGTIHKYDSVAGIDKATKNGAQTQIRTKHCNICAMPVYEKKSMEELRFEDYMENRKFSTTATPTAGGLFPSASSGTPLFGGSSTAVTSTTNSTNIFGTNTAPSTLNSTFFGSNKPAVTTTSTLPFAFGAPTTTTAAVAPFSFGGPTTTTANPNAPFGTAAASTASASPFTFGGAQAPTATATPAFSFGGSTSLFPTATTTTAGSSFGFPVAKPTTPGTFSFAPSTVASTASSFSLFPTATTTTTAPTLFSTQNQPITAQPVLSTQSSVDTRTHLQLFQTMLNIQPFNSELGFLARNIKVTIIFHYNFIQYRIKKIFISIKNKIITAFINCDYHRRIKTRED</sequence>
<dbReference type="PANTHER" id="PTHR23198">
    <property type="entry name" value="NUCLEOPORIN"/>
    <property type="match status" value="1"/>
</dbReference>
<dbReference type="GO" id="GO:0006405">
    <property type="term" value="P:RNA export from nucleus"/>
    <property type="evidence" value="ECO:0007669"/>
    <property type="project" value="TreeGrafter"/>
</dbReference>
<accession>A0A8S3G5J9</accession>
<dbReference type="GO" id="GO:0031965">
    <property type="term" value="C:nuclear membrane"/>
    <property type="evidence" value="ECO:0007669"/>
    <property type="project" value="UniProtKB-SubCell"/>
</dbReference>
<keyword evidence="8" id="KW-0811">Translocation</keyword>
<evidence type="ECO:0000256" key="10">
    <source>
        <dbReference type="ARBA" id="ARBA00023242"/>
    </source>
</evidence>
<feature type="non-terminal residue" evidence="11">
    <location>
        <position position="1"/>
    </location>
</feature>
<gene>
    <name evidence="11" type="ORF">SMN809_LOCUS64061</name>
</gene>
<keyword evidence="9" id="KW-0906">Nuclear pore complex</keyword>
<dbReference type="PANTHER" id="PTHR23198:SF6">
    <property type="entry name" value="NUCLEAR PORE COMPLEX PROTEIN NUP98-NUP96"/>
    <property type="match status" value="1"/>
</dbReference>
<dbReference type="InterPro" id="IPR037665">
    <property type="entry name" value="Nucleoporin_S59-like"/>
</dbReference>
<comment type="caution">
    <text evidence="11">The sequence shown here is derived from an EMBL/GenBank/DDBJ whole genome shotgun (WGS) entry which is preliminary data.</text>
</comment>
<proteinExistence type="inferred from homology"/>
<dbReference type="Proteomes" id="UP000676336">
    <property type="component" value="Unassembled WGS sequence"/>
</dbReference>
<keyword evidence="5" id="KW-0813">Transport</keyword>
<dbReference type="GO" id="GO:0008139">
    <property type="term" value="F:nuclear localization sequence binding"/>
    <property type="evidence" value="ECO:0007669"/>
    <property type="project" value="TreeGrafter"/>
</dbReference>
<dbReference type="GO" id="GO:0017056">
    <property type="term" value="F:structural constituent of nuclear pore"/>
    <property type="evidence" value="ECO:0007669"/>
    <property type="project" value="TreeGrafter"/>
</dbReference>
<evidence type="ECO:0000313" key="12">
    <source>
        <dbReference type="Proteomes" id="UP000676336"/>
    </source>
</evidence>
<dbReference type="GO" id="GO:0003723">
    <property type="term" value="F:RNA binding"/>
    <property type="evidence" value="ECO:0007669"/>
    <property type="project" value="TreeGrafter"/>
</dbReference>
<evidence type="ECO:0000256" key="1">
    <source>
        <dbReference type="ARBA" id="ARBA00004567"/>
    </source>
</evidence>
<dbReference type="GO" id="GO:0006606">
    <property type="term" value="P:protein import into nucleus"/>
    <property type="evidence" value="ECO:0007669"/>
    <property type="project" value="TreeGrafter"/>
</dbReference>